<evidence type="ECO:0000256" key="2">
    <source>
        <dbReference type="ARBA" id="ARBA00016013"/>
    </source>
</evidence>
<dbReference type="Gene3D" id="2.60.40.4070">
    <property type="match status" value="1"/>
</dbReference>
<dbReference type="OrthoDB" id="9785233at2"/>
<evidence type="ECO:0000256" key="4">
    <source>
        <dbReference type="ARBA" id="ARBA00024746"/>
    </source>
</evidence>
<protein>
    <recommendedName>
        <fullName evidence="2 5">Basal-body rod modification protein FlgD</fullName>
    </recommendedName>
</protein>
<comment type="similarity">
    <text evidence="1 5">Belongs to the FlgD family.</text>
</comment>
<dbReference type="STRING" id="1498499.EP47_04840"/>
<gene>
    <name evidence="8" type="ORF">EP47_04840</name>
</gene>
<dbReference type="EMBL" id="JNCF01000011">
    <property type="protein sequence ID" value="KGP63692.1"/>
    <property type="molecule type" value="Genomic_DNA"/>
</dbReference>
<comment type="caution">
    <text evidence="8">The sequence shown here is derived from an EMBL/GenBank/DDBJ whole genome shotgun (WGS) entry which is preliminary data.</text>
</comment>
<dbReference type="InterPro" id="IPR005648">
    <property type="entry name" value="FlgD"/>
</dbReference>
<accession>A0A0A2SSG0</accession>
<dbReference type="Proteomes" id="UP000054422">
    <property type="component" value="Unassembled WGS sequence"/>
</dbReference>
<dbReference type="AlphaFoldDB" id="A0A0A2SSG0"/>
<feature type="domain" description="FlgD/Vpr Ig-like" evidence="6">
    <location>
        <begin position="105"/>
        <end position="172"/>
    </location>
</feature>
<proteinExistence type="inferred from homology"/>
<dbReference type="InterPro" id="IPR025965">
    <property type="entry name" value="FlgD/Vpr_Ig-like"/>
</dbReference>
<organism evidence="8 9">
    <name type="scientific">Legionella norrlandica</name>
    <dbReference type="NCBI Taxonomy" id="1498499"/>
    <lineage>
        <taxon>Bacteria</taxon>
        <taxon>Pseudomonadati</taxon>
        <taxon>Pseudomonadota</taxon>
        <taxon>Gammaproteobacteria</taxon>
        <taxon>Legionellales</taxon>
        <taxon>Legionellaceae</taxon>
        <taxon>Legionella</taxon>
    </lineage>
</organism>
<feature type="domain" description="FlgD Tudor-like" evidence="7">
    <location>
        <begin position="81"/>
        <end position="216"/>
    </location>
</feature>
<evidence type="ECO:0000256" key="1">
    <source>
        <dbReference type="ARBA" id="ARBA00010577"/>
    </source>
</evidence>
<evidence type="ECO:0000313" key="8">
    <source>
        <dbReference type="EMBL" id="KGP63692.1"/>
    </source>
</evidence>
<evidence type="ECO:0000256" key="5">
    <source>
        <dbReference type="RuleBase" id="RU362076"/>
    </source>
</evidence>
<dbReference type="Pfam" id="PF03963">
    <property type="entry name" value="FlgD"/>
    <property type="match status" value="1"/>
</dbReference>
<reference evidence="8 9" key="1">
    <citation type="submission" date="2014-05" db="EMBL/GenBank/DDBJ databases">
        <authorList>
            <person name="Rizzardi K."/>
            <person name="Winiecka-Krusnell J."/>
            <person name="Ramliden M."/>
            <person name="Alm E."/>
            <person name="Andersson S."/>
            <person name="Byfors S."/>
        </authorList>
    </citation>
    <scope>NUCLEOTIDE SEQUENCE [LARGE SCALE GENOMIC DNA]</scope>
    <source>
        <strain evidence="8 9">LEGN</strain>
    </source>
</reference>
<dbReference type="InterPro" id="IPR025963">
    <property type="entry name" value="FLgD_Tudor"/>
</dbReference>
<keyword evidence="9" id="KW-1185">Reference proteome</keyword>
<dbReference type="Gene3D" id="2.30.30.910">
    <property type="match status" value="1"/>
</dbReference>
<dbReference type="Pfam" id="PF13860">
    <property type="entry name" value="FlgD_ig"/>
    <property type="match status" value="1"/>
</dbReference>
<evidence type="ECO:0000313" key="9">
    <source>
        <dbReference type="Proteomes" id="UP000054422"/>
    </source>
</evidence>
<dbReference type="Pfam" id="PF13861">
    <property type="entry name" value="FLgD_tudor"/>
    <property type="match status" value="1"/>
</dbReference>
<evidence type="ECO:0000259" key="7">
    <source>
        <dbReference type="Pfam" id="PF13861"/>
    </source>
</evidence>
<dbReference type="GO" id="GO:0044781">
    <property type="term" value="P:bacterial-type flagellum organization"/>
    <property type="evidence" value="ECO:0007669"/>
    <property type="project" value="UniProtKB-UniRule"/>
</dbReference>
<evidence type="ECO:0000259" key="6">
    <source>
        <dbReference type="Pfam" id="PF13860"/>
    </source>
</evidence>
<sequence length="220" mass="23595">MINTNTTLTNQTNALSPNINTNQLSKDSFLKLLLTQMKMQNPLNPFDASTMMQQMAQLTGLSASEEMVKSVDQLKVNLGTSQVLEAAQVVGKDIQVLSDRLQLQDNKVAQGSVIVPTGVEEIELTIQDSSGKPIKTIKLNAPSEGVLDFTWDGLDEKSNPVSAGFYKIEAKSLVGGQYVKLNTATTVRVNSVAFDKANGSVILNVDGLGGIPMGDVVKIL</sequence>
<name>A0A0A2SSG0_9GAMM</name>
<comment type="function">
    <text evidence="4 5">Required for flagellar hook formation. May act as a scaffolding protein.</text>
</comment>
<evidence type="ECO:0000256" key="3">
    <source>
        <dbReference type="ARBA" id="ARBA00022795"/>
    </source>
</evidence>
<dbReference type="RefSeq" id="WP_035888049.1">
    <property type="nucleotide sequence ID" value="NZ_JNCF01000011.1"/>
</dbReference>
<keyword evidence="3 5" id="KW-1005">Bacterial flagellum biogenesis</keyword>